<dbReference type="Proteomes" id="UP000054324">
    <property type="component" value="Unassembled WGS sequence"/>
</dbReference>
<gene>
    <name evidence="1" type="ORF">T265_11042</name>
</gene>
<reference evidence="1 2" key="1">
    <citation type="submission" date="2013-11" db="EMBL/GenBank/DDBJ databases">
        <title>Opisthorchis viverrini - life in the bile duct.</title>
        <authorList>
            <person name="Young N.D."/>
            <person name="Nagarajan N."/>
            <person name="Lin S.J."/>
            <person name="Korhonen P.K."/>
            <person name="Jex A.R."/>
            <person name="Hall R.S."/>
            <person name="Safavi-Hemami H."/>
            <person name="Kaewkong W."/>
            <person name="Bertrand D."/>
            <person name="Gao S."/>
            <person name="Seet Q."/>
            <person name="Wongkham S."/>
            <person name="Teh B.T."/>
            <person name="Wongkham C."/>
            <person name="Intapan P.M."/>
            <person name="Maleewong W."/>
            <person name="Yang X."/>
            <person name="Hu M."/>
            <person name="Wang Z."/>
            <person name="Hofmann A."/>
            <person name="Sternberg P.W."/>
            <person name="Tan P."/>
            <person name="Wang J."/>
            <person name="Gasser R.B."/>
        </authorList>
    </citation>
    <scope>NUCLEOTIDE SEQUENCE [LARGE SCALE GENOMIC DNA]</scope>
</reference>
<evidence type="ECO:0000313" key="1">
    <source>
        <dbReference type="EMBL" id="KER20394.1"/>
    </source>
</evidence>
<dbReference type="AlphaFoldDB" id="A0A074ZYX4"/>
<protein>
    <submittedName>
        <fullName evidence="1">Uncharacterized protein</fullName>
    </submittedName>
</protein>
<dbReference type="EMBL" id="KL597061">
    <property type="protein sequence ID" value="KER20394.1"/>
    <property type="molecule type" value="Genomic_DNA"/>
</dbReference>
<dbReference type="RefSeq" id="XP_009175851.1">
    <property type="nucleotide sequence ID" value="XM_009177587.1"/>
</dbReference>
<name>A0A074ZYX4_OPIVI</name>
<accession>A0A074ZYX4</accession>
<sequence length="59" mass="6900">MKESLSKERNKTEELGVDRDRTYRNLVLPQQHFLIILSGIFTAENHIRHRTKAIALPTI</sequence>
<evidence type="ECO:0000313" key="2">
    <source>
        <dbReference type="Proteomes" id="UP000054324"/>
    </source>
</evidence>
<dbReference type="GeneID" id="20325210"/>
<dbReference type="KEGG" id="ovi:T265_11042"/>
<dbReference type="CTD" id="20325210"/>
<keyword evidence="2" id="KW-1185">Reference proteome</keyword>
<proteinExistence type="predicted"/>
<organism evidence="1 2">
    <name type="scientific">Opisthorchis viverrini</name>
    <name type="common">Southeast Asian liver fluke</name>
    <dbReference type="NCBI Taxonomy" id="6198"/>
    <lineage>
        <taxon>Eukaryota</taxon>
        <taxon>Metazoa</taxon>
        <taxon>Spiralia</taxon>
        <taxon>Lophotrochozoa</taxon>
        <taxon>Platyhelminthes</taxon>
        <taxon>Trematoda</taxon>
        <taxon>Digenea</taxon>
        <taxon>Opisthorchiida</taxon>
        <taxon>Opisthorchiata</taxon>
        <taxon>Opisthorchiidae</taxon>
        <taxon>Opisthorchis</taxon>
    </lineage>
</organism>